<evidence type="ECO:0000313" key="1">
    <source>
        <dbReference type="EMBL" id="CAF5142357.1"/>
    </source>
</evidence>
<dbReference type="AlphaFoldDB" id="A0A8S3FTA7"/>
<protein>
    <submittedName>
        <fullName evidence="1">Uncharacterized protein</fullName>
    </submittedName>
</protein>
<sequence length="94" mass="10656">MLLSGIIQNIGLRLTSIDNQVQLLEFDCLLWLFIRRLKNETTIASSIADNVLSTLMKYQENLKPNQSSLDIKQIKHIVDCSTIAKNISLLSCFC</sequence>
<comment type="caution">
    <text evidence="1">The sequence shown here is derived from an EMBL/GenBank/DDBJ whole genome shotgun (WGS) entry which is preliminary data.</text>
</comment>
<reference evidence="1" key="1">
    <citation type="submission" date="2021-02" db="EMBL/GenBank/DDBJ databases">
        <authorList>
            <person name="Nowell W R."/>
        </authorList>
    </citation>
    <scope>NUCLEOTIDE SEQUENCE</scope>
</reference>
<proteinExistence type="predicted"/>
<evidence type="ECO:0000313" key="2">
    <source>
        <dbReference type="Proteomes" id="UP000676336"/>
    </source>
</evidence>
<name>A0A8S3FTA7_9BILA</name>
<dbReference type="EMBL" id="CAJOBI010274616">
    <property type="protein sequence ID" value="CAF5142357.1"/>
    <property type="molecule type" value="Genomic_DNA"/>
</dbReference>
<organism evidence="1 2">
    <name type="scientific">Rotaria magnacalcarata</name>
    <dbReference type="NCBI Taxonomy" id="392030"/>
    <lineage>
        <taxon>Eukaryota</taxon>
        <taxon>Metazoa</taxon>
        <taxon>Spiralia</taxon>
        <taxon>Gnathifera</taxon>
        <taxon>Rotifera</taxon>
        <taxon>Eurotatoria</taxon>
        <taxon>Bdelloidea</taxon>
        <taxon>Philodinida</taxon>
        <taxon>Philodinidae</taxon>
        <taxon>Rotaria</taxon>
    </lineage>
</organism>
<accession>A0A8S3FTA7</accession>
<dbReference type="Proteomes" id="UP000676336">
    <property type="component" value="Unassembled WGS sequence"/>
</dbReference>
<gene>
    <name evidence="1" type="ORF">SMN809_LOCUS63469</name>
</gene>